<gene>
    <name evidence="10" type="ORF">MMA15_24550</name>
</gene>
<evidence type="ECO:0000256" key="8">
    <source>
        <dbReference type="SAM" id="MobiDB-lite"/>
    </source>
</evidence>
<keyword evidence="4 7" id="KW-0812">Transmembrane</keyword>
<dbReference type="PROSITE" id="PS50928">
    <property type="entry name" value="ABC_TM1"/>
    <property type="match status" value="1"/>
</dbReference>
<feature type="transmembrane region" description="Helical" evidence="7">
    <location>
        <begin position="242"/>
        <end position="264"/>
    </location>
</feature>
<dbReference type="EMBL" id="JAKWJU010000002">
    <property type="protein sequence ID" value="MCH6163448.1"/>
    <property type="molecule type" value="Genomic_DNA"/>
</dbReference>
<keyword evidence="5 7" id="KW-1133">Transmembrane helix</keyword>
<feature type="transmembrane region" description="Helical" evidence="7">
    <location>
        <begin position="190"/>
        <end position="221"/>
    </location>
</feature>
<dbReference type="InterPro" id="IPR000515">
    <property type="entry name" value="MetI-like"/>
</dbReference>
<dbReference type="RefSeq" id="WP_241062345.1">
    <property type="nucleotide sequence ID" value="NZ_JAKWJU010000002.1"/>
</dbReference>
<dbReference type="InterPro" id="IPR051393">
    <property type="entry name" value="ABC_transporter_permease"/>
</dbReference>
<feature type="domain" description="ABC transmembrane type-1" evidence="9">
    <location>
        <begin position="109"/>
        <end position="324"/>
    </location>
</feature>
<dbReference type="InterPro" id="IPR035906">
    <property type="entry name" value="MetI-like_sf"/>
</dbReference>
<reference evidence="10" key="2">
    <citation type="journal article" date="2023" name="Int. J. Syst. Evol. Microbiol.">
        <title>Streptomyces marispadix sp. nov., isolated from marine beach sediment of the Northern Coast of Portugal.</title>
        <authorList>
            <person name="dos Santos J.D.N."/>
            <person name="Vitorino I.R."/>
            <person name="Kallscheuer N."/>
            <person name="Srivastava A."/>
            <person name="Krautwurst S."/>
            <person name="Marz M."/>
            <person name="Jogler C."/>
            <person name="Lobo Da Cunha A."/>
            <person name="Catita J."/>
            <person name="Goncalves H."/>
            <person name="Gonzalez I."/>
            <person name="Reyes F."/>
            <person name="Lage O.M."/>
        </authorList>
    </citation>
    <scope>NUCLEOTIDE SEQUENCE</scope>
    <source>
        <strain evidence="10">M600PL45_2</strain>
    </source>
</reference>
<dbReference type="Pfam" id="PF00528">
    <property type="entry name" value="BPD_transp_1"/>
    <property type="match status" value="1"/>
</dbReference>
<evidence type="ECO:0000313" key="11">
    <source>
        <dbReference type="Proteomes" id="UP001166784"/>
    </source>
</evidence>
<evidence type="ECO:0000256" key="2">
    <source>
        <dbReference type="ARBA" id="ARBA00022448"/>
    </source>
</evidence>
<keyword evidence="11" id="KW-1185">Reference proteome</keyword>
<accession>A0ABS9T4T7</accession>
<comment type="similarity">
    <text evidence="7">Belongs to the binding-protein-dependent transport system permease family.</text>
</comment>
<evidence type="ECO:0000313" key="10">
    <source>
        <dbReference type="EMBL" id="MCH6163448.1"/>
    </source>
</evidence>
<organism evidence="10 11">
    <name type="scientific">Streptomyces marispadix</name>
    <dbReference type="NCBI Taxonomy" id="2922868"/>
    <lineage>
        <taxon>Bacteria</taxon>
        <taxon>Bacillati</taxon>
        <taxon>Actinomycetota</taxon>
        <taxon>Actinomycetes</taxon>
        <taxon>Kitasatosporales</taxon>
        <taxon>Streptomycetaceae</taxon>
        <taxon>Streptomyces</taxon>
    </lineage>
</organism>
<sequence>MSLPLISPASGGGSPSPGTAGRGVSPGGGPRGGLRGRPRGGGTRGARSPLGALFVTPYALFLVVVFAVPLGYTVWMSFHRFYFTAPGTEVDAPWVGLRNYQDVFTDPVVLRSFLNIAVFLVINIPLTVVLSLVLASALNSRVPLRSFFRAAYYLPYITASVALVAVWGYLFGTDGLLNHLLGGLAPDPSWLVNSVLAMPVVAVFVTWTNLGFFVMLYLAALQSVPRELYEAAGVDGAGRVRTFMAVTVPGVRHATTLVTVLAVIKGSNLFTEPYLLTGGGGPDHASASPVLILYQKGIEQAHPDFAAALGVVLVLVVVTLSLIARRLTERKGA</sequence>
<protein>
    <submittedName>
        <fullName evidence="10">Sugar ABC transporter permease</fullName>
    </submittedName>
</protein>
<dbReference type="SUPFAM" id="SSF161098">
    <property type="entry name" value="MetI-like"/>
    <property type="match status" value="1"/>
</dbReference>
<feature type="region of interest" description="Disordered" evidence="8">
    <location>
        <begin position="1"/>
        <end position="44"/>
    </location>
</feature>
<comment type="caution">
    <text evidence="10">The sequence shown here is derived from an EMBL/GenBank/DDBJ whole genome shotgun (WGS) entry which is preliminary data.</text>
</comment>
<feature type="transmembrane region" description="Helical" evidence="7">
    <location>
        <begin position="150"/>
        <end position="170"/>
    </location>
</feature>
<feature type="transmembrane region" description="Helical" evidence="7">
    <location>
        <begin position="305"/>
        <end position="324"/>
    </location>
</feature>
<dbReference type="PANTHER" id="PTHR30193:SF41">
    <property type="entry name" value="DIACETYLCHITOBIOSE UPTAKE SYSTEM PERMEASE PROTEIN NGCF"/>
    <property type="match status" value="1"/>
</dbReference>
<dbReference type="CDD" id="cd06261">
    <property type="entry name" value="TM_PBP2"/>
    <property type="match status" value="1"/>
</dbReference>
<evidence type="ECO:0000256" key="5">
    <source>
        <dbReference type="ARBA" id="ARBA00022989"/>
    </source>
</evidence>
<proteinExistence type="inferred from homology"/>
<feature type="compositionally biased region" description="Gly residues" evidence="8">
    <location>
        <begin position="10"/>
        <end position="44"/>
    </location>
</feature>
<dbReference type="Gene3D" id="1.10.3720.10">
    <property type="entry name" value="MetI-like"/>
    <property type="match status" value="1"/>
</dbReference>
<name>A0ABS9T4T7_9ACTN</name>
<dbReference type="Proteomes" id="UP001166784">
    <property type="component" value="Unassembled WGS sequence"/>
</dbReference>
<evidence type="ECO:0000256" key="1">
    <source>
        <dbReference type="ARBA" id="ARBA00004651"/>
    </source>
</evidence>
<feature type="transmembrane region" description="Helical" evidence="7">
    <location>
        <begin position="50"/>
        <end position="72"/>
    </location>
</feature>
<keyword evidence="2 7" id="KW-0813">Transport</keyword>
<comment type="subcellular location">
    <subcellularLocation>
        <location evidence="1 7">Cell membrane</location>
        <topology evidence="1 7">Multi-pass membrane protein</topology>
    </subcellularLocation>
</comment>
<evidence type="ECO:0000259" key="9">
    <source>
        <dbReference type="PROSITE" id="PS50928"/>
    </source>
</evidence>
<evidence type="ECO:0000256" key="4">
    <source>
        <dbReference type="ARBA" id="ARBA00022692"/>
    </source>
</evidence>
<dbReference type="PANTHER" id="PTHR30193">
    <property type="entry name" value="ABC TRANSPORTER PERMEASE PROTEIN"/>
    <property type="match status" value="1"/>
</dbReference>
<evidence type="ECO:0000256" key="7">
    <source>
        <dbReference type="RuleBase" id="RU363032"/>
    </source>
</evidence>
<evidence type="ECO:0000256" key="6">
    <source>
        <dbReference type="ARBA" id="ARBA00023136"/>
    </source>
</evidence>
<evidence type="ECO:0000256" key="3">
    <source>
        <dbReference type="ARBA" id="ARBA00022475"/>
    </source>
</evidence>
<reference evidence="10" key="1">
    <citation type="submission" date="2022-03" db="EMBL/GenBank/DDBJ databases">
        <authorList>
            <person name="Santos J.D.N."/>
            <person name="Kallscheuer N."/>
            <person name="Jogler C."/>
            <person name="Lage O.M."/>
        </authorList>
    </citation>
    <scope>NUCLEOTIDE SEQUENCE</scope>
    <source>
        <strain evidence="10">M600PL45_2</strain>
    </source>
</reference>
<feature type="transmembrane region" description="Helical" evidence="7">
    <location>
        <begin position="113"/>
        <end position="138"/>
    </location>
</feature>
<keyword evidence="6 7" id="KW-0472">Membrane</keyword>
<keyword evidence="3" id="KW-1003">Cell membrane</keyword>